<feature type="domain" description="Major facilitator superfamily (MFS) profile" evidence="10">
    <location>
        <begin position="27"/>
        <end position="508"/>
    </location>
</feature>
<keyword evidence="4" id="KW-1003">Cell membrane</keyword>
<feature type="transmembrane region" description="Helical" evidence="9">
    <location>
        <begin position="284"/>
        <end position="308"/>
    </location>
</feature>
<feature type="transmembrane region" description="Helical" evidence="9">
    <location>
        <begin position="178"/>
        <end position="202"/>
    </location>
</feature>
<feature type="transmembrane region" description="Helical" evidence="9">
    <location>
        <begin position="62"/>
        <end position="81"/>
    </location>
</feature>
<dbReference type="PRINTS" id="PR01036">
    <property type="entry name" value="TCRTETB"/>
</dbReference>
<feature type="compositionally biased region" description="Basic and acidic residues" evidence="8">
    <location>
        <begin position="629"/>
        <end position="638"/>
    </location>
</feature>
<dbReference type="FunFam" id="1.20.1720.10:FF:000004">
    <property type="entry name" value="EmrB/QacA family drug resistance transporter"/>
    <property type="match status" value="1"/>
</dbReference>
<gene>
    <name evidence="11" type="ORF">KVA01_07620</name>
</gene>
<dbReference type="InterPro" id="IPR004638">
    <property type="entry name" value="EmrB-like"/>
</dbReference>
<evidence type="ECO:0000256" key="3">
    <source>
        <dbReference type="ARBA" id="ARBA00022448"/>
    </source>
</evidence>
<organism evidence="11 12">
    <name type="scientific">Kocuria varians</name>
    <name type="common">Micrococcus varians</name>
    <dbReference type="NCBI Taxonomy" id="1272"/>
    <lineage>
        <taxon>Bacteria</taxon>
        <taxon>Bacillati</taxon>
        <taxon>Actinomycetota</taxon>
        <taxon>Actinomycetes</taxon>
        <taxon>Micrococcales</taxon>
        <taxon>Micrococcaceae</taxon>
        <taxon>Kocuria</taxon>
    </lineage>
</organism>
<dbReference type="PANTHER" id="PTHR23501:SF197">
    <property type="entry name" value="COMD"/>
    <property type="match status" value="1"/>
</dbReference>
<evidence type="ECO:0000256" key="2">
    <source>
        <dbReference type="ARBA" id="ARBA00007520"/>
    </source>
</evidence>
<evidence type="ECO:0000256" key="6">
    <source>
        <dbReference type="ARBA" id="ARBA00022989"/>
    </source>
</evidence>
<evidence type="ECO:0000259" key="10">
    <source>
        <dbReference type="PROSITE" id="PS50850"/>
    </source>
</evidence>
<feature type="transmembrane region" description="Helical" evidence="9">
    <location>
        <begin position="214"/>
        <end position="235"/>
    </location>
</feature>
<dbReference type="OrthoDB" id="7375466at2"/>
<dbReference type="NCBIfam" id="TIGR00711">
    <property type="entry name" value="efflux_EmrB"/>
    <property type="match status" value="1"/>
</dbReference>
<dbReference type="CDD" id="cd17502">
    <property type="entry name" value="MFS_Azr1_MDR_like"/>
    <property type="match status" value="1"/>
</dbReference>
<dbReference type="Proteomes" id="UP000315730">
    <property type="component" value="Unassembled WGS sequence"/>
</dbReference>
<name>A0A4Y4D5N8_KOCVA</name>
<comment type="similarity">
    <text evidence="2">Belongs to the major facilitator superfamily. TCR/Tet family.</text>
</comment>
<comment type="caution">
    <text evidence="11">The sequence shown here is derived from an EMBL/GenBank/DDBJ whole genome shotgun (WGS) entry which is preliminary data.</text>
</comment>
<evidence type="ECO:0000256" key="5">
    <source>
        <dbReference type="ARBA" id="ARBA00022692"/>
    </source>
</evidence>
<feature type="transmembrane region" description="Helical" evidence="9">
    <location>
        <begin position="118"/>
        <end position="139"/>
    </location>
</feature>
<feature type="compositionally biased region" description="Polar residues" evidence="8">
    <location>
        <begin position="1"/>
        <end position="14"/>
    </location>
</feature>
<dbReference type="InterPro" id="IPR036259">
    <property type="entry name" value="MFS_trans_sf"/>
</dbReference>
<dbReference type="Pfam" id="PF07690">
    <property type="entry name" value="MFS_1"/>
    <property type="match status" value="1"/>
</dbReference>
<feature type="transmembrane region" description="Helical" evidence="9">
    <location>
        <begin position="485"/>
        <end position="505"/>
    </location>
</feature>
<feature type="compositionally biased region" description="Low complexity" evidence="8">
    <location>
        <begin position="587"/>
        <end position="618"/>
    </location>
</feature>
<dbReference type="InterPro" id="IPR020846">
    <property type="entry name" value="MFS_dom"/>
</dbReference>
<feature type="transmembrane region" description="Helical" evidence="9">
    <location>
        <begin position="350"/>
        <end position="368"/>
    </location>
</feature>
<keyword evidence="7 9" id="KW-0472">Membrane</keyword>
<protein>
    <recommendedName>
        <fullName evidence="10">Major facilitator superfamily (MFS) profile domain-containing protein</fullName>
    </recommendedName>
</protein>
<dbReference type="GO" id="GO:0022857">
    <property type="term" value="F:transmembrane transporter activity"/>
    <property type="evidence" value="ECO:0007669"/>
    <property type="project" value="InterPro"/>
</dbReference>
<feature type="transmembrane region" description="Helical" evidence="9">
    <location>
        <begin position="320"/>
        <end position="338"/>
    </location>
</feature>
<feature type="transmembrane region" description="Helical" evidence="9">
    <location>
        <begin position="374"/>
        <end position="399"/>
    </location>
</feature>
<proteinExistence type="inferred from homology"/>
<reference evidence="11 12" key="1">
    <citation type="submission" date="2019-06" db="EMBL/GenBank/DDBJ databases">
        <title>Whole genome shotgun sequence of Kocuria varians NBRC 15358.</title>
        <authorList>
            <person name="Hosoyama A."/>
            <person name="Uohara A."/>
            <person name="Ohji S."/>
            <person name="Ichikawa N."/>
        </authorList>
    </citation>
    <scope>NUCLEOTIDE SEQUENCE [LARGE SCALE GENOMIC DNA]</scope>
    <source>
        <strain evidence="11 12">NBRC 15358</strain>
    </source>
</reference>
<keyword evidence="12" id="KW-1185">Reference proteome</keyword>
<dbReference type="Gene3D" id="1.20.1250.20">
    <property type="entry name" value="MFS general substrate transporter like domains"/>
    <property type="match status" value="1"/>
</dbReference>
<evidence type="ECO:0000256" key="9">
    <source>
        <dbReference type="SAM" id="Phobius"/>
    </source>
</evidence>
<comment type="subcellular location">
    <subcellularLocation>
        <location evidence="1">Cell membrane</location>
        <topology evidence="1">Multi-pass membrane protein</topology>
    </subcellularLocation>
</comment>
<feature type="transmembrane region" description="Helical" evidence="9">
    <location>
        <begin position="411"/>
        <end position="434"/>
    </location>
</feature>
<feature type="region of interest" description="Disordered" evidence="8">
    <location>
        <begin position="552"/>
        <end position="646"/>
    </location>
</feature>
<feature type="transmembrane region" description="Helical" evidence="9">
    <location>
        <begin position="247"/>
        <end position="264"/>
    </location>
</feature>
<keyword evidence="5 9" id="KW-0812">Transmembrane</keyword>
<feature type="transmembrane region" description="Helical" evidence="9">
    <location>
        <begin position="93"/>
        <end position="112"/>
    </location>
</feature>
<dbReference type="AlphaFoldDB" id="A0A4Y4D5N8"/>
<dbReference type="GO" id="GO:0005886">
    <property type="term" value="C:plasma membrane"/>
    <property type="evidence" value="ECO:0007669"/>
    <property type="project" value="UniProtKB-SubCell"/>
</dbReference>
<dbReference type="STRING" id="1272.GCA_900014985_00283"/>
<evidence type="ECO:0000256" key="7">
    <source>
        <dbReference type="ARBA" id="ARBA00023136"/>
    </source>
</evidence>
<keyword evidence="3" id="KW-0813">Transport</keyword>
<accession>A0A4Y4D5N8</accession>
<evidence type="ECO:0000256" key="8">
    <source>
        <dbReference type="SAM" id="MobiDB-lite"/>
    </source>
</evidence>
<dbReference type="PANTHER" id="PTHR23501">
    <property type="entry name" value="MAJOR FACILITATOR SUPERFAMILY"/>
    <property type="match status" value="1"/>
</dbReference>
<evidence type="ECO:0000256" key="4">
    <source>
        <dbReference type="ARBA" id="ARBA00022475"/>
    </source>
</evidence>
<evidence type="ECO:0000256" key="1">
    <source>
        <dbReference type="ARBA" id="ARBA00004651"/>
    </source>
</evidence>
<dbReference type="InterPro" id="IPR011701">
    <property type="entry name" value="MFS"/>
</dbReference>
<keyword evidence="6 9" id="KW-1133">Transmembrane helix</keyword>
<feature type="transmembrane region" description="Helical" evidence="9">
    <location>
        <begin position="24"/>
        <end position="50"/>
    </location>
</feature>
<dbReference type="SUPFAM" id="SSF103473">
    <property type="entry name" value="MFS general substrate transporter"/>
    <property type="match status" value="1"/>
</dbReference>
<sequence>MTTAQDPTRSTRTQRTPEQEHRDVLRALTGILAAFFMAMMTLTIIGTALPVIMADLGGDQTALSWTVTGTLLANAVTTPVWGKLADLFDKKKLLLITIAVFVVGSAAAGLSGSISMLVVARVIQGVGMGGLAALSQTILGTIIPPRERGRYAGYMGAVMAVATSVGPLLGGLIVDAFGWRWCFLIPVPLSVLAAVLIVRTLHVKEVERKQAPKVDVLGMALLAVATSGLLLWVSFAGKLFEWTSWESIALIVLTVLGTLAFIAVERRASEPTMPLNVITERTTVLAIIAAIATGGAMFASTTYMGQYFQLGQGYTPTESGMLMLPQVVGSFLGSMVAGQLITRYGRWKRVLIGGGVVLTVGLFLAAQLNHDTPAWLVGIFICLVGLGVGTLNQNLVLAVQNTVGLKDMGAASSAVAFFRTVGGAVAVSVFGALLTRHLSTQLTAFAAEHGMDSSAVPDAASFDLSSLPPAVLEAVREAYGTGTGLLFLVAGIASLVTLACVLLMVETPLRTTVDVAEVDPVTGEITVVQRSVDPVAAAGLRMQQAETGQIPVVDARASGLRRSPDEQRGEAAMAPRAVHRADTAQLTTAPGQAAEAPATRAQAASAPTSSTAADGPAAHGVSAASEDEPSGRSEDDGAPRQGRHRA</sequence>
<dbReference type="Gene3D" id="1.20.1720.10">
    <property type="entry name" value="Multidrug resistance protein D"/>
    <property type="match status" value="1"/>
</dbReference>
<evidence type="ECO:0000313" key="11">
    <source>
        <dbReference type="EMBL" id="GEC98607.1"/>
    </source>
</evidence>
<evidence type="ECO:0000313" key="12">
    <source>
        <dbReference type="Proteomes" id="UP000315730"/>
    </source>
</evidence>
<feature type="region of interest" description="Disordered" evidence="8">
    <location>
        <begin position="1"/>
        <end position="20"/>
    </location>
</feature>
<feature type="transmembrane region" description="Helical" evidence="9">
    <location>
        <begin position="151"/>
        <end position="172"/>
    </location>
</feature>
<dbReference type="EMBL" id="BJNW01000005">
    <property type="protein sequence ID" value="GEC98607.1"/>
    <property type="molecule type" value="Genomic_DNA"/>
</dbReference>
<dbReference type="PROSITE" id="PS50850">
    <property type="entry name" value="MFS"/>
    <property type="match status" value="1"/>
</dbReference>
<dbReference type="RefSeq" id="WP_141269009.1">
    <property type="nucleotide sequence ID" value="NZ_BJNW01000005.1"/>
</dbReference>